<organism evidence="1 2">
    <name type="scientific">Bacteroides nordii CL02T12C05</name>
    <dbReference type="NCBI Taxonomy" id="997884"/>
    <lineage>
        <taxon>Bacteria</taxon>
        <taxon>Pseudomonadati</taxon>
        <taxon>Bacteroidota</taxon>
        <taxon>Bacteroidia</taxon>
        <taxon>Bacteroidales</taxon>
        <taxon>Bacteroidaceae</taxon>
        <taxon>Bacteroides</taxon>
    </lineage>
</organism>
<gene>
    <name evidence="1" type="ORF">HMPREF1068_01340</name>
</gene>
<reference evidence="1 2" key="1">
    <citation type="submission" date="2012-02" db="EMBL/GenBank/DDBJ databases">
        <title>The Genome Sequence of Bacteroides nordii CL02T12C05.</title>
        <authorList>
            <consortium name="The Broad Institute Genome Sequencing Platform"/>
            <person name="Earl A."/>
            <person name="Ward D."/>
            <person name="Feldgarden M."/>
            <person name="Gevers D."/>
            <person name="Zitomersky N.L."/>
            <person name="Coyne M.J."/>
            <person name="Comstock L.E."/>
            <person name="Young S.K."/>
            <person name="Zeng Q."/>
            <person name="Gargeya S."/>
            <person name="Fitzgerald M."/>
            <person name="Haas B."/>
            <person name="Abouelleil A."/>
            <person name="Alvarado L."/>
            <person name="Arachchi H.M."/>
            <person name="Berlin A."/>
            <person name="Chapman S.B."/>
            <person name="Gearin G."/>
            <person name="Goldberg J."/>
            <person name="Griggs A."/>
            <person name="Gujja S."/>
            <person name="Hansen M."/>
            <person name="Heiman D."/>
            <person name="Howarth C."/>
            <person name="Larimer J."/>
            <person name="Lui A."/>
            <person name="MacDonald P.J.P."/>
            <person name="McCowen C."/>
            <person name="Montmayeur A."/>
            <person name="Murphy C."/>
            <person name="Neiman D."/>
            <person name="Pearson M."/>
            <person name="Priest M."/>
            <person name="Roberts A."/>
            <person name="Saif S."/>
            <person name="Shea T."/>
            <person name="Sisk P."/>
            <person name="Stolte C."/>
            <person name="Sykes S."/>
            <person name="Wortman J."/>
            <person name="Nusbaum C."/>
            <person name="Birren B."/>
        </authorList>
    </citation>
    <scope>NUCLEOTIDE SEQUENCE [LARGE SCALE GENOMIC DNA]</scope>
    <source>
        <strain evidence="1 2">CL02T12C05</strain>
    </source>
</reference>
<protein>
    <submittedName>
        <fullName evidence="1">Uncharacterized protein</fullName>
    </submittedName>
</protein>
<dbReference type="EMBL" id="AGXS01000015">
    <property type="protein sequence ID" value="EIY51793.1"/>
    <property type="molecule type" value="Genomic_DNA"/>
</dbReference>
<dbReference type="STRING" id="997884.HMPREF1068_01340"/>
<proteinExistence type="predicted"/>
<evidence type="ECO:0000313" key="1">
    <source>
        <dbReference type="EMBL" id="EIY51793.1"/>
    </source>
</evidence>
<evidence type="ECO:0000313" key="2">
    <source>
        <dbReference type="Proteomes" id="UP000003089"/>
    </source>
</evidence>
<dbReference type="AlphaFoldDB" id="I9S8W4"/>
<comment type="caution">
    <text evidence="1">The sequence shown here is derived from an EMBL/GenBank/DDBJ whole genome shotgun (WGS) entry which is preliminary data.</text>
</comment>
<dbReference type="HOGENOM" id="CLU_2894654_0_0_10"/>
<name>I9S8W4_9BACE</name>
<sequence length="62" mass="7116">MQSLLAHRLLLSMRKLYVNYSTSIANKMMVNTQRMFQVMKLSVTYSGGEKVFSANLLVHGDY</sequence>
<dbReference type="Proteomes" id="UP000003089">
    <property type="component" value="Unassembled WGS sequence"/>
</dbReference>
<keyword evidence="2" id="KW-1185">Reference proteome</keyword>
<accession>I9S8W4</accession>